<feature type="binding site" evidence="19">
    <location>
        <begin position="7"/>
        <end position="14"/>
    </location>
    <ligand>
        <name>GTP</name>
        <dbReference type="ChEBI" id="CHEBI:37565"/>
    </ligand>
</feature>
<evidence type="ECO:0000256" key="4">
    <source>
        <dbReference type="ARBA" id="ARBA00003889"/>
    </source>
</evidence>
<dbReference type="EC" id="2.7.1.156" evidence="8"/>
<dbReference type="GO" id="GO:0043752">
    <property type="term" value="F:adenosylcobinamide kinase activity"/>
    <property type="evidence" value="ECO:0007669"/>
    <property type="project" value="UniProtKB-EC"/>
</dbReference>
<evidence type="ECO:0000256" key="15">
    <source>
        <dbReference type="ARBA" id="ARBA00023134"/>
    </source>
</evidence>
<evidence type="ECO:0000256" key="18">
    <source>
        <dbReference type="PIRSR" id="PIRSR006135-1"/>
    </source>
</evidence>
<dbReference type="NCBIfam" id="NF004469">
    <property type="entry name" value="PRK05800.1"/>
    <property type="match status" value="1"/>
</dbReference>
<proteinExistence type="inferred from homology"/>
<dbReference type="PIRSF" id="PIRSF006135">
    <property type="entry name" value="CobU"/>
    <property type="match status" value="1"/>
</dbReference>
<dbReference type="PANTHER" id="PTHR34848:SF1">
    <property type="entry name" value="BIFUNCTIONAL ADENOSYLCOBALAMIN BIOSYNTHESIS PROTEIN COBU"/>
    <property type="match status" value="1"/>
</dbReference>
<comment type="function">
    <text evidence="4">Catalyzes ATP-dependent phosphorylation of adenosylcobinamide and addition of GMP to adenosylcobinamide phosphate.</text>
</comment>
<keyword evidence="10" id="KW-0169">Cobalamin biosynthesis</keyword>
<keyword evidence="21" id="KW-1185">Reference proteome</keyword>
<dbReference type="GO" id="GO:0005525">
    <property type="term" value="F:GTP binding"/>
    <property type="evidence" value="ECO:0007669"/>
    <property type="project" value="UniProtKB-KW"/>
</dbReference>
<dbReference type="GO" id="GO:0008820">
    <property type="term" value="F:cobinamide phosphate guanylyltransferase activity"/>
    <property type="evidence" value="ECO:0007669"/>
    <property type="project" value="UniProtKB-EC"/>
</dbReference>
<dbReference type="STRING" id="661089.ciss_23550"/>
<comment type="catalytic activity">
    <reaction evidence="3">
        <text>adenosylcob(III)inamide + GTP = adenosylcob(III)inamide phosphate + GDP + H(+)</text>
        <dbReference type="Rhea" id="RHEA:15765"/>
        <dbReference type="ChEBI" id="CHEBI:2480"/>
        <dbReference type="ChEBI" id="CHEBI:15378"/>
        <dbReference type="ChEBI" id="CHEBI:37565"/>
        <dbReference type="ChEBI" id="CHEBI:58189"/>
        <dbReference type="ChEBI" id="CHEBI:58502"/>
        <dbReference type="EC" id="2.7.1.156"/>
    </reaction>
</comment>
<evidence type="ECO:0000256" key="1">
    <source>
        <dbReference type="ARBA" id="ARBA00000312"/>
    </source>
</evidence>
<evidence type="ECO:0000256" key="11">
    <source>
        <dbReference type="ARBA" id="ARBA00022679"/>
    </source>
</evidence>
<evidence type="ECO:0000256" key="6">
    <source>
        <dbReference type="ARBA" id="ARBA00005159"/>
    </source>
</evidence>
<dbReference type="RefSeq" id="WP_075866590.1">
    <property type="nucleotide sequence ID" value="NZ_BDJL01000142.1"/>
</dbReference>
<feature type="active site" description="GMP-histidine intermediate" evidence="18">
    <location>
        <position position="48"/>
    </location>
</feature>
<dbReference type="EMBL" id="BDJL01000142">
    <property type="protein sequence ID" value="GAV26422.1"/>
    <property type="molecule type" value="Genomic_DNA"/>
</dbReference>
<feature type="binding site" evidence="19">
    <location>
        <position position="60"/>
    </location>
    <ligand>
        <name>GTP</name>
        <dbReference type="ChEBI" id="CHEBI:37565"/>
    </ligand>
</feature>
<dbReference type="AlphaFoldDB" id="A0A1L8D5I5"/>
<gene>
    <name evidence="20" type="ORF">ciss_23550</name>
</gene>
<dbReference type="InterPro" id="IPR003203">
    <property type="entry name" value="CobU/CobP"/>
</dbReference>
<feature type="binding site" evidence="19">
    <location>
        <begin position="32"/>
        <end position="34"/>
    </location>
    <ligand>
        <name>GTP</name>
        <dbReference type="ChEBI" id="CHEBI:37565"/>
    </ligand>
</feature>
<dbReference type="GO" id="GO:0009236">
    <property type="term" value="P:cobalamin biosynthetic process"/>
    <property type="evidence" value="ECO:0007669"/>
    <property type="project" value="UniProtKB-UniPathway"/>
</dbReference>
<evidence type="ECO:0000256" key="8">
    <source>
        <dbReference type="ARBA" id="ARBA00012016"/>
    </source>
</evidence>
<dbReference type="PANTHER" id="PTHR34848">
    <property type="match status" value="1"/>
</dbReference>
<keyword evidence="11 20" id="KW-0808">Transferase</keyword>
<dbReference type="Pfam" id="PF02283">
    <property type="entry name" value="CobU"/>
    <property type="match status" value="1"/>
</dbReference>
<evidence type="ECO:0000256" key="16">
    <source>
        <dbReference type="ARBA" id="ARBA00029570"/>
    </source>
</evidence>
<evidence type="ECO:0000313" key="21">
    <source>
        <dbReference type="Proteomes" id="UP000187338"/>
    </source>
</evidence>
<reference evidence="21" key="1">
    <citation type="submission" date="2016-12" db="EMBL/GenBank/DDBJ databases">
        <title>Draft Genome Sequences od Carboxydothermus pertinax and islandicus, Hydrogenogenic Carboxydotrophic Bacteria.</title>
        <authorList>
            <person name="Fukuyama Y."/>
            <person name="Ohmae K."/>
            <person name="Yoneda Y."/>
            <person name="Yoshida T."/>
            <person name="Sako Y."/>
        </authorList>
    </citation>
    <scope>NUCLEOTIDE SEQUENCE [LARGE SCALE GENOMIC DNA]</scope>
    <source>
        <strain evidence="21">SET</strain>
    </source>
</reference>
<dbReference type="GO" id="GO:0005524">
    <property type="term" value="F:ATP binding"/>
    <property type="evidence" value="ECO:0007669"/>
    <property type="project" value="UniProtKB-KW"/>
</dbReference>
<keyword evidence="13 20" id="KW-0418">Kinase</keyword>
<evidence type="ECO:0000256" key="13">
    <source>
        <dbReference type="ARBA" id="ARBA00022777"/>
    </source>
</evidence>
<evidence type="ECO:0000256" key="9">
    <source>
        <dbReference type="ARBA" id="ARBA00012523"/>
    </source>
</evidence>
<evidence type="ECO:0000256" key="19">
    <source>
        <dbReference type="PIRSR" id="PIRSR006135-2"/>
    </source>
</evidence>
<evidence type="ECO:0000256" key="3">
    <source>
        <dbReference type="ARBA" id="ARBA00001522"/>
    </source>
</evidence>
<comment type="pathway">
    <text evidence="6">Cofactor biosynthesis; adenosylcobalamin biosynthesis; adenosylcobalamin from cob(II)yrinate a,c-diamide: step 5/7.</text>
</comment>
<comment type="catalytic activity">
    <reaction evidence="2">
        <text>adenosylcob(III)inamide phosphate + GTP + H(+) = adenosylcob(III)inamide-GDP + diphosphate</text>
        <dbReference type="Rhea" id="RHEA:22712"/>
        <dbReference type="ChEBI" id="CHEBI:15378"/>
        <dbReference type="ChEBI" id="CHEBI:33019"/>
        <dbReference type="ChEBI" id="CHEBI:37565"/>
        <dbReference type="ChEBI" id="CHEBI:58502"/>
        <dbReference type="ChEBI" id="CHEBI:60487"/>
        <dbReference type="EC" id="2.7.7.62"/>
    </reaction>
</comment>
<keyword evidence="15 19" id="KW-0342">GTP-binding</keyword>
<evidence type="ECO:0000256" key="14">
    <source>
        <dbReference type="ARBA" id="ARBA00022840"/>
    </source>
</evidence>
<evidence type="ECO:0000313" key="20">
    <source>
        <dbReference type="EMBL" id="GAV26422.1"/>
    </source>
</evidence>
<protein>
    <recommendedName>
        <fullName evidence="16">Adenosylcobinamide kinase</fullName>
        <ecNumber evidence="8">2.7.1.156</ecNumber>
        <ecNumber evidence="9">2.7.7.62</ecNumber>
    </recommendedName>
    <alternativeName>
        <fullName evidence="17">Adenosylcobinamide-phosphate guanylyltransferase</fullName>
    </alternativeName>
</protein>
<keyword evidence="14" id="KW-0067">ATP-binding</keyword>
<sequence>MKVLITGGVRSGKSSFAEKLATSFGEKVVYIATATAGDEEMRERIAKHQSRRPPNWVTVEEPVNLRDVLLTARGDAVLVDCLTLWVTNLLLKEEDVVGKAYEVVEIFPRIAVPLIFVTNEVGSGIVPDNELARKFRDVAGLVNQIFAKYCDEVYLTVAGIPVKIKGVS</sequence>
<evidence type="ECO:0000256" key="10">
    <source>
        <dbReference type="ARBA" id="ARBA00022573"/>
    </source>
</evidence>
<name>A0A1L8D5I5_9THEO</name>
<dbReference type="InterPro" id="IPR027417">
    <property type="entry name" value="P-loop_NTPase"/>
</dbReference>
<dbReference type="SUPFAM" id="SSF52540">
    <property type="entry name" value="P-loop containing nucleoside triphosphate hydrolases"/>
    <property type="match status" value="1"/>
</dbReference>
<dbReference type="CDD" id="cd00544">
    <property type="entry name" value="CobU"/>
    <property type="match status" value="1"/>
</dbReference>
<evidence type="ECO:0000256" key="17">
    <source>
        <dbReference type="ARBA" id="ARBA00030571"/>
    </source>
</evidence>
<dbReference type="EC" id="2.7.7.62" evidence="9"/>
<organism evidence="20 21">
    <name type="scientific">Carboxydothermus islandicus</name>
    <dbReference type="NCBI Taxonomy" id="661089"/>
    <lineage>
        <taxon>Bacteria</taxon>
        <taxon>Bacillati</taxon>
        <taxon>Bacillota</taxon>
        <taxon>Clostridia</taxon>
        <taxon>Thermoanaerobacterales</taxon>
        <taxon>Thermoanaerobacteraceae</taxon>
        <taxon>Carboxydothermus</taxon>
    </lineage>
</organism>
<comment type="similarity">
    <text evidence="7">Belongs to the CobU/CobP family.</text>
</comment>
<keyword evidence="12 19" id="KW-0547">Nucleotide-binding</keyword>
<comment type="pathway">
    <text evidence="5">Cofactor biosynthesis; adenosylcobalamin biosynthesis; adenosylcobalamin from cob(II)yrinate a,c-diamide: step 6/7.</text>
</comment>
<feature type="binding site" evidence="19">
    <location>
        <position position="80"/>
    </location>
    <ligand>
        <name>GTP</name>
        <dbReference type="ChEBI" id="CHEBI:37565"/>
    </ligand>
</feature>
<evidence type="ECO:0000256" key="2">
    <source>
        <dbReference type="ARBA" id="ARBA00000711"/>
    </source>
</evidence>
<dbReference type="Gene3D" id="3.40.50.300">
    <property type="entry name" value="P-loop containing nucleotide triphosphate hydrolases"/>
    <property type="match status" value="1"/>
</dbReference>
<evidence type="ECO:0000256" key="5">
    <source>
        <dbReference type="ARBA" id="ARBA00004692"/>
    </source>
</evidence>
<dbReference type="OrthoDB" id="9799422at2"/>
<dbReference type="Proteomes" id="UP000187338">
    <property type="component" value="Unassembled WGS sequence"/>
</dbReference>
<comment type="catalytic activity">
    <reaction evidence="1">
        <text>adenosylcob(III)inamide + ATP = adenosylcob(III)inamide phosphate + ADP + H(+)</text>
        <dbReference type="Rhea" id="RHEA:15769"/>
        <dbReference type="ChEBI" id="CHEBI:2480"/>
        <dbReference type="ChEBI" id="CHEBI:15378"/>
        <dbReference type="ChEBI" id="CHEBI:30616"/>
        <dbReference type="ChEBI" id="CHEBI:58502"/>
        <dbReference type="ChEBI" id="CHEBI:456216"/>
        <dbReference type="EC" id="2.7.1.156"/>
    </reaction>
</comment>
<evidence type="ECO:0000256" key="7">
    <source>
        <dbReference type="ARBA" id="ARBA00007490"/>
    </source>
</evidence>
<accession>A0A1L8D5I5</accession>
<evidence type="ECO:0000256" key="12">
    <source>
        <dbReference type="ARBA" id="ARBA00022741"/>
    </source>
</evidence>
<comment type="caution">
    <text evidence="20">The sequence shown here is derived from an EMBL/GenBank/DDBJ whole genome shotgun (WGS) entry which is preliminary data.</text>
</comment>
<dbReference type="UniPathway" id="UPA00148">
    <property type="reaction ID" value="UER00236"/>
</dbReference>